<reference evidence="1" key="1">
    <citation type="submission" date="2018-05" db="EMBL/GenBank/DDBJ databases">
        <authorList>
            <person name="Lanie J.A."/>
            <person name="Ng W.-L."/>
            <person name="Kazmierczak K.M."/>
            <person name="Andrzejewski T.M."/>
            <person name="Davidsen T.M."/>
            <person name="Wayne K.J."/>
            <person name="Tettelin H."/>
            <person name="Glass J.I."/>
            <person name="Rusch D."/>
            <person name="Podicherti R."/>
            <person name="Tsui H.-C.T."/>
            <person name="Winkler M.E."/>
        </authorList>
    </citation>
    <scope>NUCLEOTIDE SEQUENCE</scope>
</reference>
<accession>A0A383EF24</accession>
<organism evidence="1">
    <name type="scientific">marine metagenome</name>
    <dbReference type="NCBI Taxonomy" id="408172"/>
    <lineage>
        <taxon>unclassified sequences</taxon>
        <taxon>metagenomes</taxon>
        <taxon>ecological metagenomes</taxon>
    </lineage>
</organism>
<name>A0A383EF24_9ZZZZ</name>
<evidence type="ECO:0000313" key="1">
    <source>
        <dbReference type="EMBL" id="SVE54940.1"/>
    </source>
</evidence>
<dbReference type="AlphaFoldDB" id="A0A383EF24"/>
<sequence>MAAAGAAGGPFKAFGGIITQYEDSGTTYRVHTFRGTGSFEVVTGTSNVDYLFVAGGGGGGNASVWD</sequence>
<gene>
    <name evidence="1" type="ORF">METZ01_LOCUS507794</name>
</gene>
<proteinExistence type="predicted"/>
<dbReference type="EMBL" id="UINC01225053">
    <property type="protein sequence ID" value="SVE54940.1"/>
    <property type="molecule type" value="Genomic_DNA"/>
</dbReference>
<feature type="non-terminal residue" evidence="1">
    <location>
        <position position="66"/>
    </location>
</feature>
<protein>
    <submittedName>
        <fullName evidence="1">Uncharacterized protein</fullName>
    </submittedName>
</protein>